<dbReference type="InterPro" id="IPR011250">
    <property type="entry name" value="OMP/PagP_B-barrel"/>
</dbReference>
<dbReference type="STRING" id="945543.VIBR0546_05124"/>
<dbReference type="Gene3D" id="2.40.160.20">
    <property type="match status" value="1"/>
</dbReference>
<dbReference type="Proteomes" id="UP000004371">
    <property type="component" value="Unassembled WGS sequence"/>
</dbReference>
<evidence type="ECO:0000313" key="1">
    <source>
        <dbReference type="EMBL" id="EGA65271.1"/>
    </source>
</evidence>
<keyword evidence="2" id="KW-1185">Reference proteome</keyword>
<dbReference type="SUPFAM" id="SSF56925">
    <property type="entry name" value="OMPA-like"/>
    <property type="match status" value="1"/>
</dbReference>
<dbReference type="AlphaFoldDB" id="E8LVI4"/>
<evidence type="ECO:0008006" key="3">
    <source>
        <dbReference type="Google" id="ProtNLM"/>
    </source>
</evidence>
<organism evidence="1 2">
    <name type="scientific">Vibrio brasiliensis LMG 20546</name>
    <dbReference type="NCBI Taxonomy" id="945543"/>
    <lineage>
        <taxon>Bacteria</taxon>
        <taxon>Pseudomonadati</taxon>
        <taxon>Pseudomonadota</taxon>
        <taxon>Gammaproteobacteria</taxon>
        <taxon>Vibrionales</taxon>
        <taxon>Vibrionaceae</taxon>
        <taxon>Vibrio</taxon>
        <taxon>Vibrio oreintalis group</taxon>
    </lineage>
</organism>
<reference evidence="1 2" key="1">
    <citation type="journal article" date="2012" name="Int. J. Syst. Evol. Microbiol.">
        <title>Vibrio caribbeanicus sp. nov., isolated from the marine sponge Scleritoderma cyanea.</title>
        <authorList>
            <person name="Hoffmann M."/>
            <person name="Monday S.R."/>
            <person name="Allard M.W."/>
            <person name="Strain E.A."/>
            <person name="Whittaker P."/>
            <person name="Naum M."/>
            <person name="McCarthy P.J."/>
            <person name="Lopez J.V."/>
            <person name="Fischer M."/>
            <person name="Brown E.W."/>
        </authorList>
    </citation>
    <scope>NUCLEOTIDE SEQUENCE [LARGE SCALE GENOMIC DNA]</scope>
    <source>
        <strain evidence="1 2">LMG 20546</strain>
    </source>
</reference>
<name>E8LVI4_9VIBR</name>
<evidence type="ECO:0000313" key="2">
    <source>
        <dbReference type="Proteomes" id="UP000004371"/>
    </source>
</evidence>
<proteinExistence type="predicted"/>
<accession>E8LVI4</accession>
<dbReference type="EMBL" id="AEVS01000072">
    <property type="protein sequence ID" value="EGA65271.1"/>
    <property type="molecule type" value="Genomic_DNA"/>
</dbReference>
<dbReference type="RefSeq" id="WP_006879858.1">
    <property type="nucleotide sequence ID" value="NZ_AEVS01000072.1"/>
</dbReference>
<protein>
    <recommendedName>
        <fullName evidence="3">Outer membrane protein beta-barrel domain-containing protein</fullName>
    </recommendedName>
</protein>
<sequence length="198" mass="21922">MRYSFLFLLLITATAQSQQDNSKFKFNQDYIYLGGSFNRVTNLSTTSNSYEFGPGISLSVGHSWVSGSKWNFNWELEYFNMGELDLENTSSSEPYNVGTGASALSISFKPVFRPSGSGFFIGGLAGFGKYTFEKNRLSLDATHGHDVTESDYGMAMGGELGYEFDRLILSAGYRSMSSTMFGQTVNMSSLSFGGRYKF</sequence>
<gene>
    <name evidence="1" type="ORF">VIBR0546_05124</name>
</gene>
<dbReference type="OrthoDB" id="5878897at2"/>
<comment type="caution">
    <text evidence="1">The sequence shown here is derived from an EMBL/GenBank/DDBJ whole genome shotgun (WGS) entry which is preliminary data.</text>
</comment>